<comment type="caution">
    <text evidence="1">The sequence shown here is derived from an EMBL/GenBank/DDBJ whole genome shotgun (WGS) entry which is preliminary data.</text>
</comment>
<gene>
    <name evidence="1" type="ORF">EZS28_037726</name>
</gene>
<dbReference type="AlphaFoldDB" id="A0A5J4U893"/>
<proteinExistence type="predicted"/>
<organism evidence="1 2">
    <name type="scientific">Streblomastix strix</name>
    <dbReference type="NCBI Taxonomy" id="222440"/>
    <lineage>
        <taxon>Eukaryota</taxon>
        <taxon>Metamonada</taxon>
        <taxon>Preaxostyla</taxon>
        <taxon>Oxymonadida</taxon>
        <taxon>Streblomastigidae</taxon>
        <taxon>Streblomastix</taxon>
    </lineage>
</organism>
<dbReference type="EMBL" id="SNRW01019040">
    <property type="protein sequence ID" value="KAA6366747.1"/>
    <property type="molecule type" value="Genomic_DNA"/>
</dbReference>
<evidence type="ECO:0000313" key="1">
    <source>
        <dbReference type="EMBL" id="KAA6366747.1"/>
    </source>
</evidence>
<reference evidence="1 2" key="1">
    <citation type="submission" date="2019-03" db="EMBL/GenBank/DDBJ databases">
        <title>Single cell metagenomics reveals metabolic interactions within the superorganism composed of flagellate Streblomastix strix and complex community of Bacteroidetes bacteria on its surface.</title>
        <authorList>
            <person name="Treitli S.C."/>
            <person name="Kolisko M."/>
            <person name="Husnik F."/>
            <person name="Keeling P."/>
            <person name="Hampl V."/>
        </authorList>
    </citation>
    <scope>NUCLEOTIDE SEQUENCE [LARGE SCALE GENOMIC DNA]</scope>
    <source>
        <strain evidence="1">ST1C</strain>
    </source>
</reference>
<evidence type="ECO:0000313" key="2">
    <source>
        <dbReference type="Proteomes" id="UP000324800"/>
    </source>
</evidence>
<accession>A0A5J4U893</accession>
<dbReference type="Proteomes" id="UP000324800">
    <property type="component" value="Unassembled WGS sequence"/>
</dbReference>
<protein>
    <submittedName>
        <fullName evidence="1">Uncharacterized protein</fullName>
    </submittedName>
</protein>
<sequence>MAKDSFGEHGIRMEIKLKEIAQNLHQDYTLQQLQRHALSVQLGNPEMWQEKGGLTNRLFFAKARFIYINIKN</sequence>
<name>A0A5J4U893_9EUKA</name>